<dbReference type="PANTHER" id="PTHR24096">
    <property type="entry name" value="LONG-CHAIN-FATTY-ACID--COA LIGASE"/>
    <property type="match status" value="1"/>
</dbReference>
<dbReference type="InterPro" id="IPR025110">
    <property type="entry name" value="AMP-bd_C"/>
</dbReference>
<keyword evidence="2" id="KW-0436">Ligase</keyword>
<protein>
    <submittedName>
        <fullName evidence="5">Uncharacterized protein</fullName>
    </submittedName>
</protein>
<dbReference type="Pfam" id="PF13193">
    <property type="entry name" value="AMP-binding_C"/>
    <property type="match status" value="1"/>
</dbReference>
<feature type="domain" description="AMP-dependent synthetase/ligase" evidence="3">
    <location>
        <begin position="26"/>
        <end position="414"/>
    </location>
</feature>
<keyword evidence="6" id="KW-1185">Reference proteome</keyword>
<sequence>MRIYKSNVPDQPIAEESIFTNLFVTRFNQYPTTHPAYIDPSSGFTITRGELKQLALSAAWGLRHEYGKLSGIPLSRGDTVMIFSPNSIAWPVMLHGIFAAGLRATPANVAYTAREVEHQWLDSGAKIAYVEPTLIPVVLETLKLLGYSPAEAKKRIIAIDWHVPHDKKSVEGFIKMTDIVGKGSLEEEEKFTGKQVDETVLLCYSSGTTGKPKGVESTHRNVVALIAIADPFYPVTYHDKDVLLGFVPCFHIYGSVKLMQFAFFRGVPVVIMPKFDPIEFCKAIERYKVTQSLIVPPVCLAIIHHPAFSKYNLKSLRFLISGAAPLSGSLVKATVAKLKSVGATVVISQGYGLTETTPTSHVLDLEHYLSKLGSVGRILPNLEARLVREDGVDVEEGQPGELWLRGPSVMKGYLNNPAANANAFTKDRWFKTGDVATRDPEGFFYIVDRQKELIKFKGFQVPPAELESVLLTHPEIVDAAVIGVYSDLDATELPRAYIVHAKGLKGEEAKKFAEGVKGWMQKRVANHKYLRGGVVVIDAIPKSAAGKIIRRELRDRAKEELKKEPLVSIRSVKAKL</sequence>
<comment type="caution">
    <text evidence="5">The sequence shown here is derived from an EMBL/GenBank/DDBJ whole genome shotgun (WGS) entry which is preliminary data.</text>
</comment>
<evidence type="ECO:0000313" key="5">
    <source>
        <dbReference type="EMBL" id="KAJ3484903.1"/>
    </source>
</evidence>
<evidence type="ECO:0000256" key="2">
    <source>
        <dbReference type="ARBA" id="ARBA00022598"/>
    </source>
</evidence>
<evidence type="ECO:0000259" key="3">
    <source>
        <dbReference type="Pfam" id="PF00501"/>
    </source>
</evidence>
<evidence type="ECO:0000259" key="4">
    <source>
        <dbReference type="Pfam" id="PF13193"/>
    </source>
</evidence>
<proteinExistence type="inferred from homology"/>
<dbReference type="Gene3D" id="3.30.300.30">
    <property type="match status" value="1"/>
</dbReference>
<dbReference type="GO" id="GO:0016405">
    <property type="term" value="F:CoA-ligase activity"/>
    <property type="evidence" value="ECO:0007669"/>
    <property type="project" value="TreeGrafter"/>
</dbReference>
<gene>
    <name evidence="5" type="ORF">NLI96_g5309</name>
</gene>
<organism evidence="5 6">
    <name type="scientific">Meripilus lineatus</name>
    <dbReference type="NCBI Taxonomy" id="2056292"/>
    <lineage>
        <taxon>Eukaryota</taxon>
        <taxon>Fungi</taxon>
        <taxon>Dikarya</taxon>
        <taxon>Basidiomycota</taxon>
        <taxon>Agaricomycotina</taxon>
        <taxon>Agaricomycetes</taxon>
        <taxon>Polyporales</taxon>
        <taxon>Meripilaceae</taxon>
        <taxon>Meripilus</taxon>
    </lineage>
</organism>
<accession>A0AAD5YE02</accession>
<name>A0AAD5YE02_9APHY</name>
<reference evidence="5" key="1">
    <citation type="submission" date="2022-07" db="EMBL/GenBank/DDBJ databases">
        <title>Genome Sequence of Physisporinus lineatus.</title>
        <authorList>
            <person name="Buettner E."/>
        </authorList>
    </citation>
    <scope>NUCLEOTIDE SEQUENCE</scope>
    <source>
        <strain evidence="5">VT162</strain>
    </source>
</reference>
<comment type="similarity">
    <text evidence="1">Belongs to the ATP-dependent AMP-binding enzyme family.</text>
</comment>
<dbReference type="SUPFAM" id="SSF56801">
    <property type="entry name" value="Acetyl-CoA synthetase-like"/>
    <property type="match status" value="1"/>
</dbReference>
<evidence type="ECO:0000256" key="1">
    <source>
        <dbReference type="ARBA" id="ARBA00006432"/>
    </source>
</evidence>
<dbReference type="Proteomes" id="UP001212997">
    <property type="component" value="Unassembled WGS sequence"/>
</dbReference>
<feature type="domain" description="AMP-binding enzyme C-terminal" evidence="4">
    <location>
        <begin position="465"/>
        <end position="547"/>
    </location>
</feature>
<dbReference type="PANTHER" id="PTHR24096:SF149">
    <property type="entry name" value="AMP-BINDING DOMAIN-CONTAINING PROTEIN-RELATED"/>
    <property type="match status" value="1"/>
</dbReference>
<dbReference type="CDD" id="cd05911">
    <property type="entry name" value="Firefly_Luc_like"/>
    <property type="match status" value="1"/>
</dbReference>
<dbReference type="InterPro" id="IPR045851">
    <property type="entry name" value="AMP-bd_C_sf"/>
</dbReference>
<dbReference type="PROSITE" id="PS00455">
    <property type="entry name" value="AMP_BINDING"/>
    <property type="match status" value="1"/>
</dbReference>
<dbReference type="InterPro" id="IPR000873">
    <property type="entry name" value="AMP-dep_synth/lig_dom"/>
</dbReference>
<dbReference type="Pfam" id="PF00501">
    <property type="entry name" value="AMP-binding"/>
    <property type="match status" value="1"/>
</dbReference>
<dbReference type="EMBL" id="JANAWD010000171">
    <property type="protein sequence ID" value="KAJ3484903.1"/>
    <property type="molecule type" value="Genomic_DNA"/>
</dbReference>
<dbReference type="Gene3D" id="3.40.50.12780">
    <property type="entry name" value="N-terminal domain of ligase-like"/>
    <property type="match status" value="1"/>
</dbReference>
<dbReference type="InterPro" id="IPR020845">
    <property type="entry name" value="AMP-binding_CS"/>
</dbReference>
<dbReference type="InterPro" id="IPR042099">
    <property type="entry name" value="ANL_N_sf"/>
</dbReference>
<dbReference type="AlphaFoldDB" id="A0AAD5YE02"/>
<evidence type="ECO:0000313" key="6">
    <source>
        <dbReference type="Proteomes" id="UP001212997"/>
    </source>
</evidence>